<dbReference type="PANTHER" id="PTHR43643:SF3">
    <property type="entry name" value="HISTIDINOL-PHOSPHATE AMINOTRANSFERASE"/>
    <property type="match status" value="1"/>
</dbReference>
<dbReference type="InterPro" id="IPR015421">
    <property type="entry name" value="PyrdxlP-dep_Trfase_major"/>
</dbReference>
<evidence type="ECO:0000313" key="9">
    <source>
        <dbReference type="Proteomes" id="UP001219037"/>
    </source>
</evidence>
<dbReference type="InterPro" id="IPR005861">
    <property type="entry name" value="HisP_aminotrans"/>
</dbReference>
<reference evidence="8 9" key="1">
    <citation type="submission" date="2023-04" db="EMBL/GenBank/DDBJ databases">
        <title>Funneling lignin-derived compounds into biodiesel using alkali-halophilic Citricoccus sp. P2.</title>
        <authorList>
            <person name="Luo C.-B."/>
        </authorList>
    </citation>
    <scope>NUCLEOTIDE SEQUENCE [LARGE SCALE GENOMIC DNA]</scope>
    <source>
        <strain evidence="8 9">P2</strain>
    </source>
</reference>
<dbReference type="HAMAP" id="MF_01023">
    <property type="entry name" value="HisC_aminotrans_2"/>
    <property type="match status" value="1"/>
</dbReference>
<dbReference type="HAMAP" id="MF_01513">
    <property type="entry name" value="Phe_aminotrans_2"/>
    <property type="match status" value="1"/>
</dbReference>
<evidence type="ECO:0000256" key="3">
    <source>
        <dbReference type="ARBA" id="ARBA00022576"/>
    </source>
</evidence>
<comment type="subunit">
    <text evidence="2 6">Homodimer.</text>
</comment>
<dbReference type="InterPro" id="IPR024892">
    <property type="entry name" value="ArAT"/>
</dbReference>
<dbReference type="Pfam" id="PF00155">
    <property type="entry name" value="Aminotran_1_2"/>
    <property type="match status" value="1"/>
</dbReference>
<dbReference type="InterPro" id="IPR015422">
    <property type="entry name" value="PyrdxlP-dep_Trfase_small"/>
</dbReference>
<comment type="similarity">
    <text evidence="6">Belongs to the class-II pyridoxal-phosphate-dependent aminotransferase family.</text>
</comment>
<sequence length="369" mass="40005">MSTSTTDAVYPRPVLGQMPPYAAGKPPAVIEGLTAYKLSSNENPFGPVPAVVDVIRRYAESGQTCRYPETTCSALRGRIGETFGVEPDDVVAGAGSLGALMQIISTFAGAGEDGQKDEVIFAWRSFEAYPIVVRAAGAQDVQVPLTADHRHDLKAMTAAITDRTRVILLCTPNNPTGPSLSTAEVEGFLATVPPHIMVVIDEAYIEFNRASDAVDGVDVYRRYPNVVVLRTFSKAHGLANLRVGYSISRPEITQYLRVMATPFAVSSLAEQAAMASLDHLDEVQERVQRVVDERERVVASLRELGFEVPQSEGNFFWLPLGERTPELVDTAGSQALSVRGFGTEGARVSVGEVEANDRLLRMMSEFGVR</sequence>
<comment type="catalytic activity">
    <reaction evidence="6">
        <text>an aromatic L-alpha-amino acid + 2-oxoglutarate = an aromatic oxo-acid + L-glutamate</text>
        <dbReference type="Rhea" id="RHEA:17533"/>
        <dbReference type="ChEBI" id="CHEBI:16810"/>
        <dbReference type="ChEBI" id="CHEBI:29985"/>
        <dbReference type="ChEBI" id="CHEBI:73309"/>
        <dbReference type="ChEBI" id="CHEBI:84824"/>
        <dbReference type="EC" id="2.6.1.57"/>
    </reaction>
</comment>
<keyword evidence="5 6" id="KW-0663">Pyridoxal phosphate</keyword>
<keyword evidence="3 6" id="KW-0032">Aminotransferase</keyword>
<dbReference type="InterPro" id="IPR004839">
    <property type="entry name" value="Aminotransferase_I/II_large"/>
</dbReference>
<dbReference type="RefSeq" id="WP_278157474.1">
    <property type="nucleotide sequence ID" value="NZ_CP121252.1"/>
</dbReference>
<comment type="function">
    <text evidence="6">Aminotransferase that catalyzes the conversion of aromatic amino acids and 2-oxoglutarate into corresponding aromatic oxo acids and L-glutamate.</text>
</comment>
<evidence type="ECO:0000256" key="4">
    <source>
        <dbReference type="ARBA" id="ARBA00022679"/>
    </source>
</evidence>
<dbReference type="Gene3D" id="3.40.640.10">
    <property type="entry name" value="Type I PLP-dependent aspartate aminotransferase-like (Major domain)"/>
    <property type="match status" value="1"/>
</dbReference>
<evidence type="ECO:0000313" key="8">
    <source>
        <dbReference type="EMBL" id="WFP16327.1"/>
    </source>
</evidence>
<organism evidence="8 9">
    <name type="scientific">Citricoccus muralis</name>
    <dbReference type="NCBI Taxonomy" id="169134"/>
    <lineage>
        <taxon>Bacteria</taxon>
        <taxon>Bacillati</taxon>
        <taxon>Actinomycetota</taxon>
        <taxon>Actinomycetes</taxon>
        <taxon>Micrococcales</taxon>
        <taxon>Micrococcaceae</taxon>
        <taxon>Citricoccus</taxon>
    </lineage>
</organism>
<dbReference type="PANTHER" id="PTHR43643">
    <property type="entry name" value="HISTIDINOL-PHOSPHATE AMINOTRANSFERASE 2"/>
    <property type="match status" value="1"/>
</dbReference>
<evidence type="ECO:0000256" key="6">
    <source>
        <dbReference type="HAMAP-Rule" id="MF_01513"/>
    </source>
</evidence>
<feature type="domain" description="Aminotransferase class I/classII large" evidence="7">
    <location>
        <begin position="37"/>
        <end position="360"/>
    </location>
</feature>
<dbReference type="NCBIfam" id="NF002878">
    <property type="entry name" value="PRK03321.1"/>
    <property type="match status" value="1"/>
</dbReference>
<protein>
    <recommendedName>
        <fullName evidence="6">Aromatic amino acid aminotransferase</fullName>
        <shortName evidence="6">ArAT</shortName>
        <ecNumber evidence="6">2.6.1.57</ecNumber>
    </recommendedName>
</protein>
<dbReference type="InterPro" id="IPR015424">
    <property type="entry name" value="PyrdxlP-dep_Trfase"/>
</dbReference>
<dbReference type="SUPFAM" id="SSF53383">
    <property type="entry name" value="PLP-dependent transferases"/>
    <property type="match status" value="1"/>
</dbReference>
<dbReference type="GO" id="GO:0004400">
    <property type="term" value="F:histidinol-phosphate transaminase activity"/>
    <property type="evidence" value="ECO:0007669"/>
    <property type="project" value="UniProtKB-EC"/>
</dbReference>
<dbReference type="EC" id="2.6.1.57" evidence="6"/>
<proteinExistence type="inferred from homology"/>
<dbReference type="Proteomes" id="UP001219037">
    <property type="component" value="Chromosome"/>
</dbReference>
<dbReference type="Gene3D" id="3.90.1150.10">
    <property type="entry name" value="Aspartate Aminotransferase, domain 1"/>
    <property type="match status" value="1"/>
</dbReference>
<evidence type="ECO:0000259" key="7">
    <source>
        <dbReference type="Pfam" id="PF00155"/>
    </source>
</evidence>
<evidence type="ECO:0000256" key="1">
    <source>
        <dbReference type="ARBA" id="ARBA00001933"/>
    </source>
</evidence>
<evidence type="ECO:0000256" key="2">
    <source>
        <dbReference type="ARBA" id="ARBA00011738"/>
    </source>
</evidence>
<dbReference type="InterPro" id="IPR050106">
    <property type="entry name" value="HistidinolP_aminotransfase"/>
</dbReference>
<dbReference type="CDD" id="cd00609">
    <property type="entry name" value="AAT_like"/>
    <property type="match status" value="1"/>
</dbReference>
<name>A0ABY8H5A7_9MICC</name>
<accession>A0ABY8H5A7</accession>
<keyword evidence="9" id="KW-1185">Reference proteome</keyword>
<dbReference type="EMBL" id="CP121252">
    <property type="protein sequence ID" value="WFP16327.1"/>
    <property type="molecule type" value="Genomic_DNA"/>
</dbReference>
<gene>
    <name evidence="6" type="primary">pat</name>
    <name evidence="8" type="ORF">P8192_13235</name>
</gene>
<comment type="cofactor">
    <cofactor evidence="1 6">
        <name>pyridoxal 5'-phosphate</name>
        <dbReference type="ChEBI" id="CHEBI:597326"/>
    </cofactor>
</comment>
<evidence type="ECO:0000256" key="5">
    <source>
        <dbReference type="ARBA" id="ARBA00022898"/>
    </source>
</evidence>
<feature type="modified residue" description="N6-(pyridoxal phosphate)lysine" evidence="6">
    <location>
        <position position="234"/>
    </location>
</feature>
<keyword evidence="4 6" id="KW-0808">Transferase</keyword>